<reference evidence="4" key="1">
    <citation type="submission" date="2017-01" db="EMBL/GenBank/DDBJ databases">
        <authorList>
            <person name="Wang Y."/>
            <person name="White M."/>
            <person name="Kvist S."/>
            <person name="Moncalvo J.-M."/>
        </authorList>
    </citation>
    <scope>NUCLEOTIDE SEQUENCE [LARGE SCALE GENOMIC DNA]</scope>
    <source>
        <strain evidence="4">ID-206-W2</strain>
    </source>
</reference>
<keyword evidence="4" id="KW-1185">Reference proteome</keyword>
<gene>
    <name evidence="3" type="ORF">AYI69_g2293</name>
</gene>
<accession>A0A1R1YN14</accession>
<organism evidence="3 4">
    <name type="scientific">Smittium culicis</name>
    <dbReference type="NCBI Taxonomy" id="133412"/>
    <lineage>
        <taxon>Eukaryota</taxon>
        <taxon>Fungi</taxon>
        <taxon>Fungi incertae sedis</taxon>
        <taxon>Zoopagomycota</taxon>
        <taxon>Kickxellomycotina</taxon>
        <taxon>Harpellomycetes</taxon>
        <taxon>Harpellales</taxon>
        <taxon>Legeriomycetaceae</taxon>
        <taxon>Smittium</taxon>
    </lineage>
</organism>
<protein>
    <submittedName>
        <fullName evidence="3">Uncharacterized protein</fullName>
    </submittedName>
</protein>
<evidence type="ECO:0000313" key="4">
    <source>
        <dbReference type="Proteomes" id="UP000187429"/>
    </source>
</evidence>
<dbReference type="Proteomes" id="UP000187429">
    <property type="component" value="Unassembled WGS sequence"/>
</dbReference>
<feature type="region of interest" description="Disordered" evidence="2">
    <location>
        <begin position="294"/>
        <end position="315"/>
    </location>
</feature>
<sequence>MNSDLLEKHRAAILELKGILDHVYCFFNGATNLPLSKETRVLMNSFSSSPNSSISSDHLYNTASIESQSNSTLGDKFINLHSNVQQTTNFNRDLKSSLHQSSGDADQSKKILLLERKVSEQQKDIDDLEEELREAQTQISMLKEEIKVKKFAKYVEASELAGFKRTTSVYNKSKKTSRKMDSIRKDSIFLNRFSKYELQAGTNRNIDSLYLPEENLDSSPNNSDSLSLSNLQAKEDFPSIQDSARLPQETAPSGRAIDIPSSMEFELVDSAERLSFSPKGSNLNQHYTDSYQASQLTNSQKSQQFNPSTFKFDPSTSSSFKVLSSNKYTSNAEPVVSPLSTSSGSTKFMNPNSIPDYKPHKSTNVSKFNFSKFKMGNKNTN</sequence>
<evidence type="ECO:0000256" key="2">
    <source>
        <dbReference type="SAM" id="MobiDB-lite"/>
    </source>
</evidence>
<evidence type="ECO:0000256" key="1">
    <source>
        <dbReference type="SAM" id="Coils"/>
    </source>
</evidence>
<name>A0A1R1YN14_9FUNG</name>
<proteinExistence type="predicted"/>
<dbReference type="EMBL" id="LSSM01000670">
    <property type="protein sequence ID" value="OMJ28240.1"/>
    <property type="molecule type" value="Genomic_DNA"/>
</dbReference>
<comment type="caution">
    <text evidence="3">The sequence shown here is derived from an EMBL/GenBank/DDBJ whole genome shotgun (WGS) entry which is preliminary data.</text>
</comment>
<evidence type="ECO:0000313" key="3">
    <source>
        <dbReference type="EMBL" id="OMJ28240.1"/>
    </source>
</evidence>
<feature type="compositionally biased region" description="Polar residues" evidence="2">
    <location>
        <begin position="331"/>
        <end position="353"/>
    </location>
</feature>
<feature type="region of interest" description="Disordered" evidence="2">
    <location>
        <begin position="331"/>
        <end position="361"/>
    </location>
</feature>
<feature type="coiled-coil region" evidence="1">
    <location>
        <begin position="111"/>
        <end position="145"/>
    </location>
</feature>
<dbReference type="AlphaFoldDB" id="A0A1R1YN14"/>
<keyword evidence="1" id="KW-0175">Coiled coil</keyword>
<dbReference type="OrthoDB" id="5599404at2759"/>